<evidence type="ECO:0000256" key="1">
    <source>
        <dbReference type="ARBA" id="ARBA00001966"/>
    </source>
</evidence>
<feature type="non-terminal residue" evidence="7">
    <location>
        <position position="1"/>
    </location>
</feature>
<keyword evidence="4" id="KW-0408">Iron</keyword>
<dbReference type="CDD" id="cd01335">
    <property type="entry name" value="Radical_SAM"/>
    <property type="match status" value="1"/>
</dbReference>
<evidence type="ECO:0000259" key="6">
    <source>
        <dbReference type="PROSITE" id="PS51918"/>
    </source>
</evidence>
<gene>
    <name evidence="7" type="ORF">S01H4_14951</name>
</gene>
<sequence length="190" mass="22092">ARVDTVSEEMLELLKKAGCVRINYGVESGNPEVLRGLKKGITLEQAEKAFYLTKKHGIDALAYFMIGCPGDTQKTIEETRKFAEKIKPSYVHFTILMPFPSTKVYADALEKGFIKKDVWREFAKNPVSDFEIPVYEENFKRHELVKLLGQCNRGFYFRPSYIIREIFKKRTPAQFYREARVALKLLIKRN</sequence>
<evidence type="ECO:0000256" key="3">
    <source>
        <dbReference type="ARBA" id="ARBA00022723"/>
    </source>
</evidence>
<dbReference type="AlphaFoldDB" id="X0ZYX5"/>
<name>X0ZYX5_9ZZZZ</name>
<proteinExistence type="predicted"/>
<dbReference type="PROSITE" id="PS51918">
    <property type="entry name" value="RADICAL_SAM"/>
    <property type="match status" value="1"/>
</dbReference>
<dbReference type="SUPFAM" id="SSF102114">
    <property type="entry name" value="Radical SAM enzymes"/>
    <property type="match status" value="1"/>
</dbReference>
<keyword evidence="5" id="KW-0411">Iron-sulfur</keyword>
<evidence type="ECO:0000256" key="4">
    <source>
        <dbReference type="ARBA" id="ARBA00023004"/>
    </source>
</evidence>
<dbReference type="InterPro" id="IPR023404">
    <property type="entry name" value="rSAM_horseshoe"/>
</dbReference>
<dbReference type="InterPro" id="IPR058240">
    <property type="entry name" value="rSAM_sf"/>
</dbReference>
<dbReference type="InterPro" id="IPR051198">
    <property type="entry name" value="BchE-like"/>
</dbReference>
<dbReference type="InterPro" id="IPR007197">
    <property type="entry name" value="rSAM"/>
</dbReference>
<evidence type="ECO:0000256" key="2">
    <source>
        <dbReference type="ARBA" id="ARBA00022691"/>
    </source>
</evidence>
<feature type="domain" description="Radical SAM core" evidence="6">
    <location>
        <begin position="1"/>
        <end position="143"/>
    </location>
</feature>
<dbReference type="EMBL" id="BART01006554">
    <property type="protein sequence ID" value="GAG65663.1"/>
    <property type="molecule type" value="Genomic_DNA"/>
</dbReference>
<comment type="cofactor">
    <cofactor evidence="1">
        <name>[4Fe-4S] cluster</name>
        <dbReference type="ChEBI" id="CHEBI:49883"/>
    </cofactor>
</comment>
<dbReference type="GO" id="GO:0046872">
    <property type="term" value="F:metal ion binding"/>
    <property type="evidence" value="ECO:0007669"/>
    <property type="project" value="UniProtKB-KW"/>
</dbReference>
<dbReference type="PANTHER" id="PTHR43409:SF7">
    <property type="entry name" value="BLL1977 PROTEIN"/>
    <property type="match status" value="1"/>
</dbReference>
<organism evidence="7">
    <name type="scientific">marine sediment metagenome</name>
    <dbReference type="NCBI Taxonomy" id="412755"/>
    <lineage>
        <taxon>unclassified sequences</taxon>
        <taxon>metagenomes</taxon>
        <taxon>ecological metagenomes</taxon>
    </lineage>
</organism>
<dbReference type="Gene3D" id="3.80.30.20">
    <property type="entry name" value="tm_1862 like domain"/>
    <property type="match status" value="1"/>
</dbReference>
<comment type="caution">
    <text evidence="7">The sequence shown here is derived from an EMBL/GenBank/DDBJ whole genome shotgun (WGS) entry which is preliminary data.</text>
</comment>
<keyword evidence="3" id="KW-0479">Metal-binding</keyword>
<protein>
    <recommendedName>
        <fullName evidence="6">Radical SAM core domain-containing protein</fullName>
    </recommendedName>
</protein>
<dbReference type="GO" id="GO:0003824">
    <property type="term" value="F:catalytic activity"/>
    <property type="evidence" value="ECO:0007669"/>
    <property type="project" value="InterPro"/>
</dbReference>
<accession>X0ZYX5</accession>
<evidence type="ECO:0000256" key="5">
    <source>
        <dbReference type="ARBA" id="ARBA00023014"/>
    </source>
</evidence>
<evidence type="ECO:0000313" key="7">
    <source>
        <dbReference type="EMBL" id="GAG65663.1"/>
    </source>
</evidence>
<keyword evidence="2" id="KW-0949">S-adenosyl-L-methionine</keyword>
<dbReference type="GO" id="GO:0051536">
    <property type="term" value="F:iron-sulfur cluster binding"/>
    <property type="evidence" value="ECO:0007669"/>
    <property type="project" value="UniProtKB-KW"/>
</dbReference>
<reference evidence="7" key="1">
    <citation type="journal article" date="2014" name="Front. Microbiol.">
        <title>High frequency of phylogenetically diverse reductive dehalogenase-homologous genes in deep subseafloor sedimentary metagenomes.</title>
        <authorList>
            <person name="Kawai M."/>
            <person name="Futagami T."/>
            <person name="Toyoda A."/>
            <person name="Takaki Y."/>
            <person name="Nishi S."/>
            <person name="Hori S."/>
            <person name="Arai W."/>
            <person name="Tsubouchi T."/>
            <person name="Morono Y."/>
            <person name="Uchiyama I."/>
            <person name="Ito T."/>
            <person name="Fujiyama A."/>
            <person name="Inagaki F."/>
            <person name="Takami H."/>
        </authorList>
    </citation>
    <scope>NUCLEOTIDE SEQUENCE</scope>
    <source>
        <strain evidence="7">Expedition CK06-06</strain>
    </source>
</reference>
<dbReference type="Pfam" id="PF04055">
    <property type="entry name" value="Radical_SAM"/>
    <property type="match status" value="1"/>
</dbReference>
<dbReference type="PANTHER" id="PTHR43409">
    <property type="entry name" value="ANAEROBIC MAGNESIUM-PROTOPORPHYRIN IX MONOMETHYL ESTER CYCLASE-RELATED"/>
    <property type="match status" value="1"/>
</dbReference>